<proteinExistence type="inferred from homology"/>
<dbReference type="RefSeq" id="WP_188994836.1">
    <property type="nucleotide sequence ID" value="NZ_BMOU01000001.1"/>
</dbReference>
<dbReference type="GO" id="GO:0016832">
    <property type="term" value="F:aldehyde-lyase activity"/>
    <property type="evidence" value="ECO:0007669"/>
    <property type="project" value="TreeGrafter"/>
</dbReference>
<organism evidence="5 6">
    <name type="scientific">Haloarcula pellucida</name>
    <dbReference type="NCBI Taxonomy" id="1427151"/>
    <lineage>
        <taxon>Archaea</taxon>
        <taxon>Methanobacteriati</taxon>
        <taxon>Methanobacteriota</taxon>
        <taxon>Stenosarchaea group</taxon>
        <taxon>Halobacteria</taxon>
        <taxon>Halobacteriales</taxon>
        <taxon>Haloarculaceae</taxon>
        <taxon>Haloarcula</taxon>
    </lineage>
</organism>
<dbReference type="PANTHER" id="PTHR30502:SF0">
    <property type="entry name" value="PHOSPHOENOLPYRUVATE CARBOXYLASE FAMILY PROTEIN"/>
    <property type="match status" value="1"/>
</dbReference>
<evidence type="ECO:0000313" key="6">
    <source>
        <dbReference type="Proteomes" id="UP000605784"/>
    </source>
</evidence>
<comment type="similarity">
    <text evidence="1">Belongs to the HpcH/HpaI aldolase family.</text>
</comment>
<keyword evidence="2" id="KW-0479">Metal-binding</keyword>
<dbReference type="Pfam" id="PF03328">
    <property type="entry name" value="HpcH_HpaI"/>
    <property type="match status" value="1"/>
</dbReference>
<reference evidence="5" key="1">
    <citation type="journal article" date="2014" name="Int. J. Syst. Evol. Microbiol.">
        <title>Complete genome sequence of Corynebacterium casei LMG S-19264T (=DSM 44701T), isolated from a smear-ripened cheese.</title>
        <authorList>
            <consortium name="US DOE Joint Genome Institute (JGI-PGF)"/>
            <person name="Walter F."/>
            <person name="Albersmeier A."/>
            <person name="Kalinowski J."/>
            <person name="Ruckert C."/>
        </authorList>
    </citation>
    <scope>NUCLEOTIDE SEQUENCE</scope>
    <source>
        <strain evidence="5">JCM 17820</strain>
    </source>
</reference>
<dbReference type="Proteomes" id="UP000605784">
    <property type="component" value="Unassembled WGS sequence"/>
</dbReference>
<dbReference type="GO" id="GO:0046872">
    <property type="term" value="F:metal ion binding"/>
    <property type="evidence" value="ECO:0007669"/>
    <property type="project" value="UniProtKB-KW"/>
</dbReference>
<dbReference type="InterPro" id="IPR050251">
    <property type="entry name" value="HpcH-HpaI_aldolase"/>
</dbReference>
<dbReference type="InterPro" id="IPR015813">
    <property type="entry name" value="Pyrv/PenolPyrv_kinase-like_dom"/>
</dbReference>
<sequence length="252" mass="26639">MAPPSLRARLLDGETLLGTFQLIDSPMAAEMAGVAGLDFTILDQEHGPLSAESCVAMCAAAERGGAAPVIRVRNNSESEIQRALDVGAAGVEIPQIETGADARAAVDHARFDPLGSRGFSPYVRAGGYTGDDDYTDRQNETTAVVVHIEGERGVENLDDIVAVEGIDVLFLGPYDMSQSLGIPGQVRDDRVEALMQDVCDRAVDAGKVVGTYADDPEMARQWIDAGAQYVAVGVDGAILTRAFEDIAEAVTE</sequence>
<keyword evidence="3" id="KW-0456">Lyase</keyword>
<evidence type="ECO:0000256" key="2">
    <source>
        <dbReference type="ARBA" id="ARBA00022723"/>
    </source>
</evidence>
<accession>A0A830GI55</accession>
<evidence type="ECO:0000256" key="1">
    <source>
        <dbReference type="ARBA" id="ARBA00005568"/>
    </source>
</evidence>
<dbReference type="GO" id="GO:0005737">
    <property type="term" value="C:cytoplasm"/>
    <property type="evidence" value="ECO:0007669"/>
    <property type="project" value="TreeGrafter"/>
</dbReference>
<reference evidence="5" key="2">
    <citation type="submission" date="2020-09" db="EMBL/GenBank/DDBJ databases">
        <authorList>
            <person name="Sun Q."/>
            <person name="Ohkuma M."/>
        </authorList>
    </citation>
    <scope>NUCLEOTIDE SEQUENCE</scope>
    <source>
        <strain evidence="5">JCM 17820</strain>
    </source>
</reference>
<comment type="caution">
    <text evidence="5">The sequence shown here is derived from an EMBL/GenBank/DDBJ whole genome shotgun (WGS) entry which is preliminary data.</text>
</comment>
<dbReference type="AlphaFoldDB" id="A0A830GI55"/>
<gene>
    <name evidence="5" type="ORF">GCM10009030_08410</name>
</gene>
<dbReference type="SUPFAM" id="SSF51621">
    <property type="entry name" value="Phosphoenolpyruvate/pyruvate domain"/>
    <property type="match status" value="1"/>
</dbReference>
<evidence type="ECO:0000259" key="4">
    <source>
        <dbReference type="Pfam" id="PF03328"/>
    </source>
</evidence>
<protein>
    <submittedName>
        <fullName evidence="5">Siderophore biosynthesis protein SbnG</fullName>
    </submittedName>
</protein>
<feature type="domain" description="HpcH/HpaI aldolase/citrate lyase" evidence="4">
    <location>
        <begin position="19"/>
        <end position="240"/>
    </location>
</feature>
<dbReference type="EMBL" id="BMOU01000001">
    <property type="protein sequence ID" value="GGN88548.1"/>
    <property type="molecule type" value="Genomic_DNA"/>
</dbReference>
<dbReference type="PANTHER" id="PTHR30502">
    <property type="entry name" value="2-KETO-3-DEOXY-L-RHAMNONATE ALDOLASE"/>
    <property type="match status" value="1"/>
</dbReference>
<dbReference type="Gene3D" id="3.20.20.60">
    <property type="entry name" value="Phosphoenolpyruvate-binding domains"/>
    <property type="match status" value="1"/>
</dbReference>
<name>A0A830GI55_9EURY</name>
<dbReference type="InterPro" id="IPR005000">
    <property type="entry name" value="Aldolase/citrate-lyase_domain"/>
</dbReference>
<keyword evidence="6" id="KW-1185">Reference proteome</keyword>
<evidence type="ECO:0000256" key="3">
    <source>
        <dbReference type="ARBA" id="ARBA00023239"/>
    </source>
</evidence>
<evidence type="ECO:0000313" key="5">
    <source>
        <dbReference type="EMBL" id="GGN88548.1"/>
    </source>
</evidence>
<dbReference type="InterPro" id="IPR040442">
    <property type="entry name" value="Pyrv_kinase-like_dom_sf"/>
</dbReference>